<keyword evidence="3" id="KW-1185">Reference proteome</keyword>
<protein>
    <submittedName>
        <fullName evidence="2">Uncharacterized protein</fullName>
    </submittedName>
</protein>
<sequence>MIKTGLTQSNTSLPHSSYTYTNQQCYDNEGYGYNLYNGYVNDESLKRLHINNKVKITSALYKNPSKSIDLDAPADGFLLSDIAAASRLPNKEVQKEENNIGASEKLKGRFGGKSMDGGPCAS</sequence>
<dbReference type="Proteomes" id="UP001516400">
    <property type="component" value="Unassembled WGS sequence"/>
</dbReference>
<gene>
    <name evidence="2" type="ORF">HHI36_015655</name>
</gene>
<accession>A0ABD2N687</accession>
<evidence type="ECO:0000256" key="1">
    <source>
        <dbReference type="SAM" id="MobiDB-lite"/>
    </source>
</evidence>
<organism evidence="2 3">
    <name type="scientific">Cryptolaemus montrouzieri</name>
    <dbReference type="NCBI Taxonomy" id="559131"/>
    <lineage>
        <taxon>Eukaryota</taxon>
        <taxon>Metazoa</taxon>
        <taxon>Ecdysozoa</taxon>
        <taxon>Arthropoda</taxon>
        <taxon>Hexapoda</taxon>
        <taxon>Insecta</taxon>
        <taxon>Pterygota</taxon>
        <taxon>Neoptera</taxon>
        <taxon>Endopterygota</taxon>
        <taxon>Coleoptera</taxon>
        <taxon>Polyphaga</taxon>
        <taxon>Cucujiformia</taxon>
        <taxon>Coccinelloidea</taxon>
        <taxon>Coccinellidae</taxon>
        <taxon>Scymninae</taxon>
        <taxon>Scymnini</taxon>
        <taxon>Cryptolaemus</taxon>
    </lineage>
</organism>
<comment type="caution">
    <text evidence="2">The sequence shown here is derived from an EMBL/GenBank/DDBJ whole genome shotgun (WGS) entry which is preliminary data.</text>
</comment>
<evidence type="ECO:0000313" key="2">
    <source>
        <dbReference type="EMBL" id="KAL3274245.1"/>
    </source>
</evidence>
<name>A0ABD2N687_9CUCU</name>
<feature type="region of interest" description="Disordered" evidence="1">
    <location>
        <begin position="91"/>
        <end position="122"/>
    </location>
</feature>
<proteinExistence type="predicted"/>
<evidence type="ECO:0000313" key="3">
    <source>
        <dbReference type="Proteomes" id="UP001516400"/>
    </source>
</evidence>
<dbReference type="AlphaFoldDB" id="A0ABD2N687"/>
<reference evidence="2 3" key="1">
    <citation type="journal article" date="2021" name="BMC Biol.">
        <title>Horizontally acquired antibacterial genes associated with adaptive radiation of ladybird beetles.</title>
        <authorList>
            <person name="Li H.S."/>
            <person name="Tang X.F."/>
            <person name="Huang Y.H."/>
            <person name="Xu Z.Y."/>
            <person name="Chen M.L."/>
            <person name="Du X.Y."/>
            <person name="Qiu B.Y."/>
            <person name="Chen P.T."/>
            <person name="Zhang W."/>
            <person name="Slipinski A."/>
            <person name="Escalona H.E."/>
            <person name="Waterhouse R.M."/>
            <person name="Zwick A."/>
            <person name="Pang H."/>
        </authorList>
    </citation>
    <scope>NUCLEOTIDE SEQUENCE [LARGE SCALE GENOMIC DNA]</scope>
    <source>
        <strain evidence="2">SYSU2018</strain>
    </source>
</reference>
<dbReference type="EMBL" id="JABFTP020000062">
    <property type="protein sequence ID" value="KAL3274245.1"/>
    <property type="molecule type" value="Genomic_DNA"/>
</dbReference>